<accession>A0A8T2QL49</accession>
<proteinExistence type="predicted"/>
<evidence type="ECO:0000256" key="1">
    <source>
        <dbReference type="SAM" id="MobiDB-lite"/>
    </source>
</evidence>
<name>A0A8T2QL49_CERRI</name>
<sequence>MRWLAFVRDRTCTQTEPKKITLQKNKLCRKLGSKPDLRFFDSSRIINADNPHGKSPLLRLSLLPQGVHGTPESQRILLRTSKRSYNTISGK</sequence>
<organism evidence="2 3">
    <name type="scientific">Ceratopteris richardii</name>
    <name type="common">Triangle waterfern</name>
    <dbReference type="NCBI Taxonomy" id="49495"/>
    <lineage>
        <taxon>Eukaryota</taxon>
        <taxon>Viridiplantae</taxon>
        <taxon>Streptophyta</taxon>
        <taxon>Embryophyta</taxon>
        <taxon>Tracheophyta</taxon>
        <taxon>Polypodiopsida</taxon>
        <taxon>Polypodiidae</taxon>
        <taxon>Polypodiales</taxon>
        <taxon>Pteridineae</taxon>
        <taxon>Pteridaceae</taxon>
        <taxon>Parkerioideae</taxon>
        <taxon>Ceratopteris</taxon>
    </lineage>
</organism>
<comment type="caution">
    <text evidence="2">The sequence shown here is derived from an EMBL/GenBank/DDBJ whole genome shotgun (WGS) entry which is preliminary data.</text>
</comment>
<dbReference type="AlphaFoldDB" id="A0A8T2QL49"/>
<feature type="region of interest" description="Disordered" evidence="1">
    <location>
        <begin position="71"/>
        <end position="91"/>
    </location>
</feature>
<evidence type="ECO:0000313" key="2">
    <source>
        <dbReference type="EMBL" id="KAH7284536.1"/>
    </source>
</evidence>
<protein>
    <submittedName>
        <fullName evidence="2">Uncharacterized protein</fullName>
    </submittedName>
</protein>
<gene>
    <name evidence="2" type="ORF">KP509_34G058800</name>
</gene>
<dbReference type="EMBL" id="CM035439">
    <property type="protein sequence ID" value="KAH7284536.1"/>
    <property type="molecule type" value="Genomic_DNA"/>
</dbReference>
<dbReference type="Proteomes" id="UP000825935">
    <property type="component" value="Chromosome 34"/>
</dbReference>
<evidence type="ECO:0000313" key="3">
    <source>
        <dbReference type="Proteomes" id="UP000825935"/>
    </source>
</evidence>
<reference evidence="2" key="1">
    <citation type="submission" date="2021-08" db="EMBL/GenBank/DDBJ databases">
        <title>WGS assembly of Ceratopteris richardii.</title>
        <authorList>
            <person name="Marchant D.B."/>
            <person name="Chen G."/>
            <person name="Jenkins J."/>
            <person name="Shu S."/>
            <person name="Leebens-Mack J."/>
            <person name="Grimwood J."/>
            <person name="Schmutz J."/>
            <person name="Soltis P."/>
            <person name="Soltis D."/>
            <person name="Chen Z.-H."/>
        </authorList>
    </citation>
    <scope>NUCLEOTIDE SEQUENCE</scope>
    <source>
        <strain evidence="2">Whitten #5841</strain>
        <tissue evidence="2">Leaf</tissue>
    </source>
</reference>
<keyword evidence="3" id="KW-1185">Reference proteome</keyword>